<keyword evidence="6" id="KW-1185">Reference proteome</keyword>
<reference evidence="5 6" key="1">
    <citation type="submission" date="2023-11" db="EMBL/GenBank/DDBJ databases">
        <title>Peredibacter starrii A3.12.</title>
        <authorList>
            <person name="Mitchell R.J."/>
        </authorList>
    </citation>
    <scope>NUCLEOTIDE SEQUENCE [LARGE SCALE GENOMIC DNA]</scope>
    <source>
        <strain evidence="5 6">A3.12</strain>
    </source>
</reference>
<dbReference type="PANTHER" id="PTHR30098">
    <property type="entry name" value="LEUCYL/PHENYLALANYL-TRNA--PROTEIN TRANSFERASE"/>
    <property type="match status" value="1"/>
</dbReference>
<evidence type="ECO:0000256" key="2">
    <source>
        <dbReference type="ARBA" id="ARBA00022679"/>
    </source>
</evidence>
<accession>A0AAX4HSD4</accession>
<dbReference type="RefSeq" id="WP_321398155.1">
    <property type="nucleotide sequence ID" value="NZ_CP139487.1"/>
</dbReference>
<evidence type="ECO:0000256" key="3">
    <source>
        <dbReference type="ARBA" id="ARBA00023315"/>
    </source>
</evidence>
<proteinExistence type="inferred from homology"/>
<dbReference type="InterPro" id="IPR004616">
    <property type="entry name" value="Leu/Phe-tRNA_Trfase"/>
</dbReference>
<comment type="catalytic activity">
    <reaction evidence="4">
        <text>L-phenylalanyl-tRNA(Phe) + an N-terminal L-alpha-aminoacyl-[protein] = an N-terminal L-phenylalanyl-L-alpha-aminoacyl-[protein] + tRNA(Phe)</text>
        <dbReference type="Rhea" id="RHEA:43632"/>
        <dbReference type="Rhea" id="RHEA-COMP:9668"/>
        <dbReference type="Rhea" id="RHEA-COMP:9699"/>
        <dbReference type="Rhea" id="RHEA-COMP:10636"/>
        <dbReference type="Rhea" id="RHEA-COMP:10637"/>
        <dbReference type="ChEBI" id="CHEBI:78442"/>
        <dbReference type="ChEBI" id="CHEBI:78531"/>
        <dbReference type="ChEBI" id="CHEBI:78597"/>
        <dbReference type="ChEBI" id="CHEBI:83561"/>
        <dbReference type="EC" id="2.3.2.6"/>
    </reaction>
</comment>
<keyword evidence="1 4" id="KW-0963">Cytoplasm</keyword>
<dbReference type="AlphaFoldDB" id="A0AAX4HSD4"/>
<dbReference type="SUPFAM" id="SSF55729">
    <property type="entry name" value="Acyl-CoA N-acyltransferases (Nat)"/>
    <property type="match status" value="1"/>
</dbReference>
<keyword evidence="2 4" id="KW-0808">Transferase</keyword>
<evidence type="ECO:0000256" key="4">
    <source>
        <dbReference type="HAMAP-Rule" id="MF_00688"/>
    </source>
</evidence>
<keyword evidence="3 4" id="KW-0012">Acyltransferase</keyword>
<dbReference type="Proteomes" id="UP001324634">
    <property type="component" value="Chromosome"/>
</dbReference>
<dbReference type="EMBL" id="CP139487">
    <property type="protein sequence ID" value="WPU66194.1"/>
    <property type="molecule type" value="Genomic_DNA"/>
</dbReference>
<evidence type="ECO:0000313" key="5">
    <source>
        <dbReference type="EMBL" id="WPU66194.1"/>
    </source>
</evidence>
<dbReference type="PANTHER" id="PTHR30098:SF2">
    <property type="entry name" value="LEUCYL_PHENYLALANYL-TRNA--PROTEIN TRANSFERASE"/>
    <property type="match status" value="1"/>
</dbReference>
<dbReference type="EC" id="2.3.2.6" evidence="4"/>
<name>A0AAX4HSD4_9BACT</name>
<comment type="catalytic activity">
    <reaction evidence="4">
        <text>N-terminal L-arginyl-[protein] + L-leucyl-tRNA(Leu) = N-terminal L-leucyl-L-arginyl-[protein] + tRNA(Leu) + H(+)</text>
        <dbReference type="Rhea" id="RHEA:50416"/>
        <dbReference type="Rhea" id="RHEA-COMP:9613"/>
        <dbReference type="Rhea" id="RHEA-COMP:9622"/>
        <dbReference type="Rhea" id="RHEA-COMP:12672"/>
        <dbReference type="Rhea" id="RHEA-COMP:12673"/>
        <dbReference type="ChEBI" id="CHEBI:15378"/>
        <dbReference type="ChEBI" id="CHEBI:64719"/>
        <dbReference type="ChEBI" id="CHEBI:78442"/>
        <dbReference type="ChEBI" id="CHEBI:78494"/>
        <dbReference type="ChEBI" id="CHEBI:133044"/>
        <dbReference type="EC" id="2.3.2.6"/>
    </reaction>
</comment>
<organism evidence="5 6">
    <name type="scientific">Peredibacter starrii</name>
    <dbReference type="NCBI Taxonomy" id="28202"/>
    <lineage>
        <taxon>Bacteria</taxon>
        <taxon>Pseudomonadati</taxon>
        <taxon>Bdellovibrionota</taxon>
        <taxon>Bacteriovoracia</taxon>
        <taxon>Bacteriovoracales</taxon>
        <taxon>Bacteriovoracaceae</taxon>
        <taxon>Peredibacter</taxon>
    </lineage>
</organism>
<gene>
    <name evidence="4 5" type="primary">aat</name>
    <name evidence="5" type="ORF">SOO65_05495</name>
</gene>
<dbReference type="InterPro" id="IPR042203">
    <property type="entry name" value="Leu/Phe-tRNA_Trfase_C"/>
</dbReference>
<dbReference type="Gene3D" id="3.40.630.70">
    <property type="entry name" value="Leucyl/phenylalanyl-tRNA-protein transferase, C-terminal domain"/>
    <property type="match status" value="1"/>
</dbReference>
<evidence type="ECO:0000256" key="1">
    <source>
        <dbReference type="ARBA" id="ARBA00022490"/>
    </source>
</evidence>
<comment type="function">
    <text evidence="4">Functions in the N-end rule pathway of protein degradation where it conjugates Leu, Phe and, less efficiently, Met from aminoacyl-tRNAs to the N-termini of proteins containing an N-terminal arginine or lysine.</text>
</comment>
<dbReference type="Pfam" id="PF03588">
    <property type="entry name" value="Leu_Phe_trans"/>
    <property type="match status" value="1"/>
</dbReference>
<protein>
    <recommendedName>
        <fullName evidence="4">Leucyl/phenylalanyl-tRNA--protein transferase</fullName>
        <ecNumber evidence="4">2.3.2.6</ecNumber>
    </recommendedName>
    <alternativeName>
        <fullName evidence="4">L/F-transferase</fullName>
    </alternativeName>
    <alternativeName>
        <fullName evidence="4">Leucyltransferase</fullName>
    </alternativeName>
    <alternativeName>
        <fullName evidence="4">Phenyalanyltransferase</fullName>
    </alternativeName>
</protein>
<dbReference type="NCBIfam" id="TIGR00667">
    <property type="entry name" value="aat"/>
    <property type="match status" value="1"/>
</dbReference>
<dbReference type="InterPro" id="IPR042221">
    <property type="entry name" value="Leu/Phe-tRNA_Trfase_N"/>
</dbReference>
<dbReference type="KEGG" id="psti:SOO65_05495"/>
<comment type="similarity">
    <text evidence="4">Belongs to the L/F-transferase family.</text>
</comment>
<comment type="subcellular location">
    <subcellularLocation>
        <location evidence="4">Cytoplasm</location>
    </subcellularLocation>
</comment>
<sequence length="225" mass="25851">MKRKIVFPPVDTANEDGLVAVGGDLEVDTLIEAYRRGIFPWPLSTWPLNRELPNTWFSPNPRGVLFFDRLHVSRSFVKFLKKTPYTVTFNQAFTQVIHNCAKMVRKDQPGTWITPGITRAYEKLFQQDLAYSVEVWDGTRIVGGLYGVVMGDFISGESMFTIEDNAAKQGFYTLISHLESKGINWIDTQMVTPVVEQFGGIYISRPDFLRELQQVDWTREKKTIF</sequence>
<dbReference type="GO" id="GO:0008914">
    <property type="term" value="F:leucyl-tRNA--protein transferase activity"/>
    <property type="evidence" value="ECO:0007669"/>
    <property type="project" value="UniProtKB-UniRule"/>
</dbReference>
<dbReference type="HAMAP" id="MF_00688">
    <property type="entry name" value="Leu_Phe_trans"/>
    <property type="match status" value="1"/>
</dbReference>
<evidence type="ECO:0000313" key="6">
    <source>
        <dbReference type="Proteomes" id="UP001324634"/>
    </source>
</evidence>
<dbReference type="Gene3D" id="3.30.70.3550">
    <property type="entry name" value="Leucyl/phenylalanyl-tRNA-protein transferase, N-terminal domain"/>
    <property type="match status" value="1"/>
</dbReference>
<dbReference type="GO" id="GO:0030163">
    <property type="term" value="P:protein catabolic process"/>
    <property type="evidence" value="ECO:0007669"/>
    <property type="project" value="UniProtKB-UniRule"/>
</dbReference>
<dbReference type="InterPro" id="IPR016181">
    <property type="entry name" value="Acyl_CoA_acyltransferase"/>
</dbReference>
<comment type="catalytic activity">
    <reaction evidence="4">
        <text>N-terminal L-lysyl-[protein] + L-leucyl-tRNA(Leu) = N-terminal L-leucyl-L-lysyl-[protein] + tRNA(Leu) + H(+)</text>
        <dbReference type="Rhea" id="RHEA:12340"/>
        <dbReference type="Rhea" id="RHEA-COMP:9613"/>
        <dbReference type="Rhea" id="RHEA-COMP:9622"/>
        <dbReference type="Rhea" id="RHEA-COMP:12670"/>
        <dbReference type="Rhea" id="RHEA-COMP:12671"/>
        <dbReference type="ChEBI" id="CHEBI:15378"/>
        <dbReference type="ChEBI" id="CHEBI:65249"/>
        <dbReference type="ChEBI" id="CHEBI:78442"/>
        <dbReference type="ChEBI" id="CHEBI:78494"/>
        <dbReference type="ChEBI" id="CHEBI:133043"/>
        <dbReference type="EC" id="2.3.2.6"/>
    </reaction>
</comment>
<dbReference type="GO" id="GO:0005737">
    <property type="term" value="C:cytoplasm"/>
    <property type="evidence" value="ECO:0007669"/>
    <property type="project" value="UniProtKB-SubCell"/>
</dbReference>